<dbReference type="Proteomes" id="UP000447833">
    <property type="component" value="Unassembled WGS sequence"/>
</dbReference>
<protein>
    <submittedName>
        <fullName evidence="1">Uncharacterized protein</fullName>
    </submittedName>
</protein>
<comment type="caution">
    <text evidence="1">The sequence shown here is derived from an EMBL/GenBank/DDBJ whole genome shotgun (WGS) entry which is preliminary data.</text>
</comment>
<sequence length="62" mass="7377">MKVDRTGIIENFSEKRYEYWIVENQDVKIMASWISWDVPQELINKWKEEMAMSGTSSRMSSS</sequence>
<evidence type="ECO:0000313" key="1">
    <source>
        <dbReference type="EMBL" id="MYL65549.1"/>
    </source>
</evidence>
<dbReference type="RefSeq" id="WP_160921018.1">
    <property type="nucleotide sequence ID" value="NZ_WMEY01000008.1"/>
</dbReference>
<gene>
    <name evidence="1" type="ORF">GLW07_19505</name>
</gene>
<organism evidence="1 2">
    <name type="scientific">Guptibacillus hwajinpoensis</name>
    <dbReference type="NCBI Taxonomy" id="208199"/>
    <lineage>
        <taxon>Bacteria</taxon>
        <taxon>Bacillati</taxon>
        <taxon>Bacillota</taxon>
        <taxon>Bacilli</taxon>
        <taxon>Bacillales</taxon>
        <taxon>Guptibacillaceae</taxon>
        <taxon>Guptibacillus</taxon>
    </lineage>
</organism>
<name>A0A845F422_9BACL</name>
<accession>A0A845F422</accession>
<proteinExistence type="predicted"/>
<evidence type="ECO:0000313" key="2">
    <source>
        <dbReference type="Proteomes" id="UP000447833"/>
    </source>
</evidence>
<dbReference type="EMBL" id="WMEY01000008">
    <property type="protein sequence ID" value="MYL65549.1"/>
    <property type="molecule type" value="Genomic_DNA"/>
</dbReference>
<dbReference type="AlphaFoldDB" id="A0A845F422"/>
<reference evidence="1 2" key="1">
    <citation type="submission" date="2019-11" db="EMBL/GenBank/DDBJ databases">
        <title>Genome sequences of 17 halophilic strains isolated from different environments.</title>
        <authorList>
            <person name="Furrow R.E."/>
        </authorList>
    </citation>
    <scope>NUCLEOTIDE SEQUENCE [LARGE SCALE GENOMIC DNA]</scope>
    <source>
        <strain evidence="1 2">22506_14_FS</strain>
    </source>
</reference>